<name>A0AAD9ZN29_9ROSI</name>
<comment type="subcellular location">
    <subcellularLocation>
        <location evidence="1">Secreted</location>
        <location evidence="1">Cell wall</location>
    </subcellularLocation>
</comment>
<evidence type="ECO:0000256" key="9">
    <source>
        <dbReference type="SAM" id="SignalP"/>
    </source>
</evidence>
<evidence type="ECO:0000256" key="1">
    <source>
        <dbReference type="ARBA" id="ARBA00004191"/>
    </source>
</evidence>
<evidence type="ECO:0000313" key="10">
    <source>
        <dbReference type="EMBL" id="KAK3184485.1"/>
    </source>
</evidence>
<evidence type="ECO:0000256" key="6">
    <source>
        <dbReference type="ARBA" id="ARBA00023295"/>
    </source>
</evidence>
<keyword evidence="3" id="KW-0134">Cell wall</keyword>
<keyword evidence="4" id="KW-0964">Secreted</keyword>
<dbReference type="PANTHER" id="PTHR31375">
    <property type="match status" value="1"/>
</dbReference>
<evidence type="ECO:0000256" key="8">
    <source>
        <dbReference type="RuleBase" id="RU361169"/>
    </source>
</evidence>
<feature type="signal peptide" evidence="9">
    <location>
        <begin position="1"/>
        <end position="21"/>
    </location>
</feature>
<keyword evidence="11" id="KW-1185">Reference proteome</keyword>
<dbReference type="GO" id="GO:0004650">
    <property type="term" value="F:polygalacturonase activity"/>
    <property type="evidence" value="ECO:0007669"/>
    <property type="project" value="InterPro"/>
</dbReference>
<keyword evidence="7" id="KW-0961">Cell wall biogenesis/degradation</keyword>
<keyword evidence="6 8" id="KW-0326">Glycosidase</keyword>
<proteinExistence type="inferred from homology"/>
<keyword evidence="9" id="KW-0732">Signal</keyword>
<evidence type="ECO:0008006" key="12">
    <source>
        <dbReference type="Google" id="ProtNLM"/>
    </source>
</evidence>
<keyword evidence="5 8" id="KW-0378">Hydrolase</keyword>
<dbReference type="Proteomes" id="UP001281410">
    <property type="component" value="Unassembled WGS sequence"/>
</dbReference>
<dbReference type="AlphaFoldDB" id="A0AAD9ZN29"/>
<evidence type="ECO:0000313" key="11">
    <source>
        <dbReference type="Proteomes" id="UP001281410"/>
    </source>
</evidence>
<dbReference type="SUPFAM" id="SSF51126">
    <property type="entry name" value="Pectin lyase-like"/>
    <property type="match status" value="1"/>
</dbReference>
<comment type="caution">
    <text evidence="10">The sequence shown here is derived from an EMBL/GenBank/DDBJ whole genome shotgun (WGS) entry which is preliminary data.</text>
</comment>
<evidence type="ECO:0000256" key="4">
    <source>
        <dbReference type="ARBA" id="ARBA00022525"/>
    </source>
</evidence>
<reference evidence="10" key="1">
    <citation type="journal article" date="2023" name="Plant J.">
        <title>Genome sequences and population genomics provide insights into the demographic history, inbreeding, and mutation load of two 'living fossil' tree species of Dipteronia.</title>
        <authorList>
            <person name="Feng Y."/>
            <person name="Comes H.P."/>
            <person name="Chen J."/>
            <person name="Zhu S."/>
            <person name="Lu R."/>
            <person name="Zhang X."/>
            <person name="Li P."/>
            <person name="Qiu J."/>
            <person name="Olsen K.M."/>
            <person name="Qiu Y."/>
        </authorList>
    </citation>
    <scope>NUCLEOTIDE SEQUENCE</scope>
    <source>
        <strain evidence="10">NBL</strain>
    </source>
</reference>
<evidence type="ECO:0000256" key="5">
    <source>
        <dbReference type="ARBA" id="ARBA00022801"/>
    </source>
</evidence>
<evidence type="ECO:0000256" key="7">
    <source>
        <dbReference type="ARBA" id="ARBA00023316"/>
    </source>
</evidence>
<dbReference type="GO" id="GO:0005975">
    <property type="term" value="P:carbohydrate metabolic process"/>
    <property type="evidence" value="ECO:0007669"/>
    <property type="project" value="InterPro"/>
</dbReference>
<dbReference type="InterPro" id="IPR012334">
    <property type="entry name" value="Pectin_lyas_fold"/>
</dbReference>
<dbReference type="Pfam" id="PF00295">
    <property type="entry name" value="Glyco_hydro_28"/>
    <property type="match status" value="1"/>
</dbReference>
<dbReference type="EMBL" id="JANJYJ010000010">
    <property type="protein sequence ID" value="KAK3184485.1"/>
    <property type="molecule type" value="Genomic_DNA"/>
</dbReference>
<comment type="similarity">
    <text evidence="2 8">Belongs to the glycosyl hydrolase 28 family.</text>
</comment>
<feature type="chain" id="PRO_5042164775" description="Polygalacturonase" evidence="9">
    <location>
        <begin position="22"/>
        <end position="152"/>
    </location>
</feature>
<gene>
    <name evidence="10" type="ORF">Dsin_031771</name>
</gene>
<sequence>MGKLNMAAVFLMLMFVSISEALVADVSKYGAKQNADIAQALTKAFKEACASTTQSKVVIPKGTYKLSTVKLEGPCKAPIEIQVQATLIASTEKTTETSWVAFNYIDHLTVSGGGVFDGQGPKVWAISQCGHVQPKVSGRMNPKACTAPVAAH</sequence>
<dbReference type="GO" id="GO:0071555">
    <property type="term" value="P:cell wall organization"/>
    <property type="evidence" value="ECO:0007669"/>
    <property type="project" value="UniProtKB-KW"/>
</dbReference>
<dbReference type="InterPro" id="IPR000743">
    <property type="entry name" value="Glyco_hydro_28"/>
</dbReference>
<dbReference type="InterPro" id="IPR011050">
    <property type="entry name" value="Pectin_lyase_fold/virulence"/>
</dbReference>
<accession>A0AAD9ZN29</accession>
<protein>
    <recommendedName>
        <fullName evidence="12">Polygalacturonase</fullName>
    </recommendedName>
</protein>
<evidence type="ECO:0000256" key="3">
    <source>
        <dbReference type="ARBA" id="ARBA00022512"/>
    </source>
</evidence>
<organism evidence="10 11">
    <name type="scientific">Dipteronia sinensis</name>
    <dbReference type="NCBI Taxonomy" id="43782"/>
    <lineage>
        <taxon>Eukaryota</taxon>
        <taxon>Viridiplantae</taxon>
        <taxon>Streptophyta</taxon>
        <taxon>Embryophyta</taxon>
        <taxon>Tracheophyta</taxon>
        <taxon>Spermatophyta</taxon>
        <taxon>Magnoliopsida</taxon>
        <taxon>eudicotyledons</taxon>
        <taxon>Gunneridae</taxon>
        <taxon>Pentapetalae</taxon>
        <taxon>rosids</taxon>
        <taxon>malvids</taxon>
        <taxon>Sapindales</taxon>
        <taxon>Sapindaceae</taxon>
        <taxon>Hippocastanoideae</taxon>
        <taxon>Acereae</taxon>
        <taxon>Dipteronia</taxon>
    </lineage>
</organism>
<dbReference type="Gene3D" id="2.160.20.10">
    <property type="entry name" value="Single-stranded right-handed beta-helix, Pectin lyase-like"/>
    <property type="match status" value="1"/>
</dbReference>
<evidence type="ECO:0000256" key="2">
    <source>
        <dbReference type="ARBA" id="ARBA00008834"/>
    </source>
</evidence>